<gene>
    <name evidence="7" type="ORF">H7F49_10775</name>
</gene>
<dbReference type="InterPro" id="IPR017850">
    <property type="entry name" value="Alkaline_phosphatase_core_sf"/>
</dbReference>
<evidence type="ECO:0000256" key="6">
    <source>
        <dbReference type="PIRSR" id="PIRSR031924-51"/>
    </source>
</evidence>
<keyword evidence="2 4" id="KW-0479">Metal-binding</keyword>
<reference evidence="7 8" key="1">
    <citation type="submission" date="2020-08" db="EMBL/GenBank/DDBJ databases">
        <title>The genome sequence of Novosphingobium flavum 4Y4.</title>
        <authorList>
            <person name="Liu Y."/>
        </authorList>
    </citation>
    <scope>NUCLEOTIDE SEQUENCE [LARGE SCALE GENOMIC DNA]</scope>
    <source>
        <strain evidence="7 8">4Y4</strain>
    </source>
</reference>
<dbReference type="AlphaFoldDB" id="A0A7X1KCF4"/>
<feature type="binding site" evidence="6">
    <location>
        <position position="128"/>
    </location>
    <ligand>
        <name>substrate</name>
    </ligand>
</feature>
<dbReference type="EMBL" id="JACLAU010000015">
    <property type="protein sequence ID" value="MBC2652190.1"/>
    <property type="molecule type" value="Genomic_DNA"/>
</dbReference>
<evidence type="ECO:0000256" key="3">
    <source>
        <dbReference type="ARBA" id="ARBA00022729"/>
    </source>
</evidence>
<dbReference type="GO" id="GO:0004035">
    <property type="term" value="F:alkaline phosphatase activity"/>
    <property type="evidence" value="ECO:0007669"/>
    <property type="project" value="UniProtKB-EC"/>
</dbReference>
<comment type="cofactor">
    <cofactor evidence="4">
        <name>Zn(2+)</name>
        <dbReference type="ChEBI" id="CHEBI:29105"/>
    </cofactor>
    <text evidence="4">Binds 2 Zn(2+) ions.</text>
</comment>
<proteinExistence type="predicted"/>
<dbReference type="Pfam" id="PF01663">
    <property type="entry name" value="Phosphodiest"/>
    <property type="match status" value="1"/>
</dbReference>
<sequence length="575" mass="60456">MPFRASHFHGRPVARSLLGLSLTASLVALGGCTAPYGRIARSPAPAPVAPVVPAPSGPPRLVVAISVDQFSADLFAQYRQHYTGGLARLLQGGVFPSAFQSHAATETCPGHSTLLTGAHPSRTGIIANTWFDPGLARADKAVYCAEDETDPASSPRNPVVSAGHLKVPTLGEWMKQANPASRNVAVSAKDRAVMMMGGQAIDQGWWYLKGQFVTLRGRTPTPAVAAANAALDAAIKAGAAPYAAPAWCAPRDRAVSAGKDFAVGQGRFALAPNQPDGFRVSPRMDAATGDLAERLIDELQLGRGAAPDLLSVSFSATDYIGHGFGTEGLEMCIQMAELDRTLGKLFAKLDATGVDYVAVLSADHGGLDLPERLAAQALPNAVRVDPALLPGALGKGLAAELGLTVEGPLLYGDGPFGDYWVTKALPEAQRARVAAALATRLKAHPQVAAVFTRDELAKVTTPAGNPQDWTLRDRARASFDSQRSGDVVMLLNRAIVPIPAAGPGYVATHGSPWDYDRRVPLLFWRKGWTGFEQPAPVETVDIAPSLARVLGLKIPEGSFDGRCLDLDGGPGNSCR</sequence>
<evidence type="ECO:0000256" key="5">
    <source>
        <dbReference type="PIRSR" id="PIRSR031924-50"/>
    </source>
</evidence>
<dbReference type="GO" id="GO:0046872">
    <property type="term" value="F:metal ion binding"/>
    <property type="evidence" value="ECO:0007669"/>
    <property type="project" value="UniProtKB-KW"/>
</dbReference>
<dbReference type="InterPro" id="IPR002591">
    <property type="entry name" value="Phosphodiest/P_Trfase"/>
</dbReference>
<keyword evidence="4" id="KW-0862">Zinc</keyword>
<comment type="caution">
    <text evidence="7">The sequence shown here is derived from an EMBL/GenBank/DDBJ whole genome shotgun (WGS) entry which is preliminary data.</text>
</comment>
<keyword evidence="8" id="KW-1185">Reference proteome</keyword>
<dbReference type="EC" id="3.1.3.1" evidence="4"/>
<feature type="binding site" evidence="6">
    <location>
        <begin position="189"/>
        <end position="191"/>
    </location>
    <ligand>
        <name>substrate</name>
    </ligand>
</feature>
<dbReference type="PIRSF" id="PIRSF031924">
    <property type="entry name" value="Pi-irrepressible_AP"/>
    <property type="match status" value="1"/>
</dbReference>
<comment type="catalytic activity">
    <reaction evidence="4">
        <text>a phosphate monoester + H2O = an alcohol + phosphate</text>
        <dbReference type="Rhea" id="RHEA:15017"/>
        <dbReference type="ChEBI" id="CHEBI:15377"/>
        <dbReference type="ChEBI" id="CHEBI:30879"/>
        <dbReference type="ChEBI" id="CHEBI:43474"/>
        <dbReference type="ChEBI" id="CHEBI:67140"/>
        <dbReference type="EC" id="3.1.3.1"/>
    </reaction>
</comment>
<dbReference type="RefSeq" id="WP_185683605.1">
    <property type="nucleotide sequence ID" value="NZ_JACLAU010000015.1"/>
</dbReference>
<dbReference type="Gene3D" id="3.40.720.10">
    <property type="entry name" value="Alkaline Phosphatase, subunit A"/>
    <property type="match status" value="1"/>
</dbReference>
<feature type="active site" description="Phosphothreonine intermediate" evidence="5">
    <location>
        <position position="107"/>
    </location>
</feature>
<name>A0A7X1KCF4_9SPHN</name>
<evidence type="ECO:0000313" key="7">
    <source>
        <dbReference type="EMBL" id="MBC2652190.1"/>
    </source>
</evidence>
<dbReference type="PANTHER" id="PTHR10151:SF120">
    <property type="entry name" value="BIS(5'-ADENOSYL)-TRIPHOSPHATASE"/>
    <property type="match status" value="1"/>
</dbReference>
<keyword evidence="1 5" id="KW-0597">Phosphoprotein</keyword>
<dbReference type="Proteomes" id="UP000520156">
    <property type="component" value="Unassembled WGS sequence"/>
</dbReference>
<evidence type="ECO:0000313" key="8">
    <source>
        <dbReference type="Proteomes" id="UP000520156"/>
    </source>
</evidence>
<evidence type="ECO:0000256" key="2">
    <source>
        <dbReference type="ARBA" id="ARBA00022723"/>
    </source>
</evidence>
<dbReference type="Gene3D" id="3.30.1360.150">
    <property type="match status" value="1"/>
</dbReference>
<comment type="function">
    <text evidence="4">Alkaline phosphatase with broad substrate specificity.</text>
</comment>
<dbReference type="PROSITE" id="PS51257">
    <property type="entry name" value="PROKAR_LIPOPROTEIN"/>
    <property type="match status" value="1"/>
</dbReference>
<organism evidence="7 8">
    <name type="scientific">Novosphingobium aerophilum</name>
    <dbReference type="NCBI Taxonomy" id="2839843"/>
    <lineage>
        <taxon>Bacteria</taxon>
        <taxon>Pseudomonadati</taxon>
        <taxon>Pseudomonadota</taxon>
        <taxon>Alphaproteobacteria</taxon>
        <taxon>Sphingomonadales</taxon>
        <taxon>Sphingomonadaceae</taxon>
        <taxon>Novosphingobium</taxon>
    </lineage>
</organism>
<dbReference type="CDD" id="cd16016">
    <property type="entry name" value="AP-SPAP"/>
    <property type="match status" value="1"/>
</dbReference>
<protein>
    <recommendedName>
        <fullName evidence="4">Alkaline phosphatase</fullName>
        <ecNumber evidence="4">3.1.3.1</ecNumber>
    </recommendedName>
</protein>
<dbReference type="InterPro" id="IPR026263">
    <property type="entry name" value="Alkaline_phosphatase_prok"/>
</dbReference>
<evidence type="ECO:0000256" key="4">
    <source>
        <dbReference type="PIRNR" id="PIRNR031924"/>
    </source>
</evidence>
<dbReference type="SUPFAM" id="SSF53649">
    <property type="entry name" value="Alkaline phosphatase-like"/>
    <property type="match status" value="1"/>
</dbReference>
<evidence type="ECO:0000256" key="1">
    <source>
        <dbReference type="ARBA" id="ARBA00022553"/>
    </source>
</evidence>
<keyword evidence="3" id="KW-0732">Signal</keyword>
<dbReference type="PANTHER" id="PTHR10151">
    <property type="entry name" value="ECTONUCLEOTIDE PYROPHOSPHATASE/PHOSPHODIESTERASE"/>
    <property type="match status" value="1"/>
</dbReference>
<accession>A0A7X1KCF4</accession>